<feature type="region of interest" description="Disordered" evidence="1">
    <location>
        <begin position="245"/>
        <end position="340"/>
    </location>
</feature>
<comment type="caution">
    <text evidence="2">The sequence shown here is derived from an EMBL/GenBank/DDBJ whole genome shotgun (WGS) entry which is preliminary data.</text>
</comment>
<feature type="region of interest" description="Disordered" evidence="1">
    <location>
        <begin position="174"/>
        <end position="223"/>
    </location>
</feature>
<evidence type="ECO:0000256" key="1">
    <source>
        <dbReference type="SAM" id="MobiDB-lite"/>
    </source>
</evidence>
<sequence>MSQSIENTLFLEDCISRKRKLEDIYESLGLFIEKKDARKEPVFVKDGADELHKRVKEIATSFKSSYRNDRDRLVADLLKADAFAEELQELGDSYGNRLWARPESQPTMYNMQQGGGLDELFWDNVKDQNDIKFYIRCWISRCVKLLSYQLPEHDTNRCRRYAALTAIPRKGKSKASMVTHDLSEDDYSDNDTARTPPQKIGTSSSDLPFRAPEMSGALPSESLSGVGADNVQEANAGAISLNIPVQTKPYSPTTPSKRKALSFQGQSASGKLQKVVRDGRAATTSPQQRQRDVYSGPRSPTSTFPEDFTGLAHSDFQERTLGSNGMRPPFRESTVESETTVMDPDQVMRETEEFLLMDIQANDISGTSGAQRSPTAGPSGTYQNPLTQDSVIPSNTQDAADVCRTDGSPHQRAMASSLNPELWRPASVSNVSNDISRLATWQKRQLRDELFKLLVAYLVGIEPFKADSYDSGAEEKMNGLLYQFWVNDGDTLRLEVGDKFANLAIAFERWMGMRHLLAEFRRASKYSGRTGLDWQQYLRQLDHKAHAKAAIAFVELSRFANTRHPEGSIPTTFDSDLATLFDLLTQVKGCNGAEEFQAVQSYNKDLIEWFS</sequence>
<keyword evidence="3" id="KW-1185">Reference proteome</keyword>
<accession>A0A8K0RKW5</accession>
<organism evidence="2 3">
    <name type="scientific">Paraphoma chrysanthemicola</name>
    <dbReference type="NCBI Taxonomy" id="798071"/>
    <lineage>
        <taxon>Eukaryota</taxon>
        <taxon>Fungi</taxon>
        <taxon>Dikarya</taxon>
        <taxon>Ascomycota</taxon>
        <taxon>Pezizomycotina</taxon>
        <taxon>Dothideomycetes</taxon>
        <taxon>Pleosporomycetidae</taxon>
        <taxon>Pleosporales</taxon>
        <taxon>Pleosporineae</taxon>
        <taxon>Phaeosphaeriaceae</taxon>
        <taxon>Paraphoma</taxon>
    </lineage>
</organism>
<evidence type="ECO:0000313" key="2">
    <source>
        <dbReference type="EMBL" id="KAH7095712.1"/>
    </source>
</evidence>
<feature type="compositionally biased region" description="Polar residues" evidence="1">
    <location>
        <begin position="245"/>
        <end position="255"/>
    </location>
</feature>
<reference evidence="2" key="1">
    <citation type="journal article" date="2021" name="Nat. Commun.">
        <title>Genetic determinants of endophytism in the Arabidopsis root mycobiome.</title>
        <authorList>
            <person name="Mesny F."/>
            <person name="Miyauchi S."/>
            <person name="Thiergart T."/>
            <person name="Pickel B."/>
            <person name="Atanasova L."/>
            <person name="Karlsson M."/>
            <person name="Huettel B."/>
            <person name="Barry K.W."/>
            <person name="Haridas S."/>
            <person name="Chen C."/>
            <person name="Bauer D."/>
            <person name="Andreopoulos W."/>
            <person name="Pangilinan J."/>
            <person name="LaButti K."/>
            <person name="Riley R."/>
            <person name="Lipzen A."/>
            <person name="Clum A."/>
            <person name="Drula E."/>
            <person name="Henrissat B."/>
            <person name="Kohler A."/>
            <person name="Grigoriev I.V."/>
            <person name="Martin F.M."/>
            <person name="Hacquard S."/>
        </authorList>
    </citation>
    <scope>NUCLEOTIDE SEQUENCE</scope>
    <source>
        <strain evidence="2">MPI-SDFR-AT-0120</strain>
    </source>
</reference>
<dbReference type="EMBL" id="JAGMVJ010000001">
    <property type="protein sequence ID" value="KAH7095712.1"/>
    <property type="molecule type" value="Genomic_DNA"/>
</dbReference>
<dbReference type="AlphaFoldDB" id="A0A8K0RKW5"/>
<protein>
    <submittedName>
        <fullName evidence="2">Uncharacterized protein</fullName>
    </submittedName>
</protein>
<dbReference type="OrthoDB" id="3672266at2759"/>
<gene>
    <name evidence="2" type="ORF">FB567DRAFT_36880</name>
</gene>
<name>A0A8K0RKW5_9PLEO</name>
<dbReference type="Proteomes" id="UP000813461">
    <property type="component" value="Unassembled WGS sequence"/>
</dbReference>
<proteinExistence type="predicted"/>
<evidence type="ECO:0000313" key="3">
    <source>
        <dbReference type="Proteomes" id="UP000813461"/>
    </source>
</evidence>